<reference evidence="2" key="1">
    <citation type="submission" date="2020-08" db="EMBL/GenBank/DDBJ databases">
        <title>Spodoptera exigua strain:BAW_Kor-Di-RS1 Genome sequencing and assembly.</title>
        <authorList>
            <person name="Kim J."/>
            <person name="Nam H.Y."/>
            <person name="Kwon M."/>
            <person name="Choi J.H."/>
            <person name="Cho S.R."/>
            <person name="Kim G.-H."/>
        </authorList>
    </citation>
    <scope>NUCLEOTIDE SEQUENCE</scope>
    <source>
        <strain evidence="2">BAW_Kor-Di-RS1</strain>
        <tissue evidence="2">Whole-body</tissue>
    </source>
</reference>
<sequence length="576" mass="66327">MFFSTTILVIKLMRHSVILNEYVEQRTDAGSNILQLINALEDMSFSENVRKGSGSQQYVSFSCINYFYSFVSLKFPLSNRQRIQSGIYNVSRSPVNNVGYQLATMFAGCAGRQRMRLCQYGPCCAGVRTLHDFVAKEIYLSSARLVKLATKESEEHVMDKNKSIDLNISTSTDIDEETDKRESPLPSGFENQLIKLNELLGDVFNEDDASTKENIEPTAPSSEKIQSTSSTTKNIEPTVSSAENIEPIASTSTHFEIIVDHEITPMPSPSSNEICDDTFCVGYAESENPPILTNDDLYGNLPTPSVTSFSSVYTPTAQSKKTRQPTFKRDKGKKRLIHKENWVTMFLNTISAGERIVTTSWKKYDGEMTVSDDKRGKYIHKANVMDEEMIRSVCDHVKSFSLVESHYIRKDSKKLYLEDVKSASRMFNLYSEWFDSDKYRNKASTKRQYRDILNANFNIGFHKPKKDLCDVCHWTRLREVTVHALHYDRIEYKYNFEDEPKTIKILRSGNRNTERLSREFEIKQAYDGDLPISRNKYKDLINLCQTNIIPEKYHNFYQKLKFDQNVQEPLEDIDED</sequence>
<name>A0A835GRK5_SPOEX</name>
<dbReference type="AlphaFoldDB" id="A0A835GRK5"/>
<gene>
    <name evidence="2" type="ORF">HW555_001676</name>
</gene>
<dbReference type="PANTHER" id="PTHR10773:SF19">
    <property type="match status" value="1"/>
</dbReference>
<evidence type="ECO:0000313" key="3">
    <source>
        <dbReference type="Proteomes" id="UP000648187"/>
    </source>
</evidence>
<feature type="region of interest" description="Disordered" evidence="1">
    <location>
        <begin position="210"/>
        <end position="240"/>
    </location>
</feature>
<keyword evidence="3" id="KW-1185">Reference proteome</keyword>
<dbReference type="EMBL" id="JACKWZ010000014">
    <property type="protein sequence ID" value="KAF9422682.1"/>
    <property type="molecule type" value="Genomic_DNA"/>
</dbReference>
<feature type="compositionally biased region" description="Polar residues" evidence="1">
    <location>
        <begin position="219"/>
        <end position="240"/>
    </location>
</feature>
<proteinExistence type="predicted"/>
<accession>A0A835GRK5</accession>
<feature type="compositionally biased region" description="Polar residues" evidence="1">
    <location>
        <begin position="309"/>
        <end position="319"/>
    </location>
</feature>
<evidence type="ECO:0000256" key="1">
    <source>
        <dbReference type="SAM" id="MobiDB-lite"/>
    </source>
</evidence>
<feature type="region of interest" description="Disordered" evidence="1">
    <location>
        <begin position="309"/>
        <end position="330"/>
    </location>
</feature>
<dbReference type="Proteomes" id="UP000648187">
    <property type="component" value="Unassembled WGS sequence"/>
</dbReference>
<evidence type="ECO:0000313" key="2">
    <source>
        <dbReference type="EMBL" id="KAF9422682.1"/>
    </source>
</evidence>
<comment type="caution">
    <text evidence="2">The sequence shown here is derived from an EMBL/GenBank/DDBJ whole genome shotgun (WGS) entry which is preliminary data.</text>
</comment>
<dbReference type="PANTHER" id="PTHR10773">
    <property type="entry name" value="DNA-DIRECTED RNA POLYMERASES I, II, AND III SUBUNIT RPABC2"/>
    <property type="match status" value="1"/>
</dbReference>
<organism evidence="2 3">
    <name type="scientific">Spodoptera exigua</name>
    <name type="common">Beet armyworm</name>
    <name type="synonym">Noctua fulgens</name>
    <dbReference type="NCBI Taxonomy" id="7107"/>
    <lineage>
        <taxon>Eukaryota</taxon>
        <taxon>Metazoa</taxon>
        <taxon>Ecdysozoa</taxon>
        <taxon>Arthropoda</taxon>
        <taxon>Hexapoda</taxon>
        <taxon>Insecta</taxon>
        <taxon>Pterygota</taxon>
        <taxon>Neoptera</taxon>
        <taxon>Endopterygota</taxon>
        <taxon>Lepidoptera</taxon>
        <taxon>Glossata</taxon>
        <taxon>Ditrysia</taxon>
        <taxon>Noctuoidea</taxon>
        <taxon>Noctuidae</taxon>
        <taxon>Amphipyrinae</taxon>
        <taxon>Spodoptera</taxon>
    </lineage>
</organism>
<protein>
    <submittedName>
        <fullName evidence="2">Uncharacterized protein</fullName>
    </submittedName>
</protein>